<feature type="signal peptide" evidence="1">
    <location>
        <begin position="1"/>
        <end position="24"/>
    </location>
</feature>
<dbReference type="AlphaFoldDB" id="A0A5C6FNM3"/>
<evidence type="ECO:0008006" key="4">
    <source>
        <dbReference type="Google" id="ProtNLM"/>
    </source>
</evidence>
<comment type="caution">
    <text evidence="2">The sequence shown here is derived from an EMBL/GenBank/DDBJ whole genome shotgun (WGS) entry which is preliminary data.</text>
</comment>
<name>A0A5C6FNM3_9PLAN</name>
<gene>
    <name evidence="2" type="ORF">V7x_45480</name>
</gene>
<feature type="chain" id="PRO_5023149553" description="PEP-CTERM protein-sorting domain-containing protein" evidence="1">
    <location>
        <begin position="25"/>
        <end position="289"/>
    </location>
</feature>
<proteinExistence type="predicted"/>
<dbReference type="RefSeq" id="WP_146415542.1">
    <property type="nucleotide sequence ID" value="NZ_SJPZ01000002.1"/>
</dbReference>
<sequence precursor="true">MNFHYRATALTLFFALTSMTLVRAEIGSGGIGGTEGTTSIIQELTFDQNTDSYLPFIGSIGQTGLINEFVENPNIPGSSIEDLDNPVPGTFEHTLFISYPNSTDATEGLRRSAVSFVTPFENRLSNGSLAAGSDPAFPAASVVLFEFGLNDPAGTEGVLGAPAYLDAFAFELDVENGASVTVDFIQTNSLGDLVVHSTDPIGTGGPAFVGFDRLDPTNGGPTPDYNFNKVQITATPTGGALPQVAYYIDNLQTGGNIEAAAVPEPSSFAFALMAGGGWVARRVRRKKVA</sequence>
<dbReference type="OrthoDB" id="10014066at2"/>
<evidence type="ECO:0000313" key="2">
    <source>
        <dbReference type="EMBL" id="TWU62812.1"/>
    </source>
</evidence>
<accession>A0A5C6FNM3</accession>
<reference evidence="2 3" key="1">
    <citation type="submission" date="2019-02" db="EMBL/GenBank/DDBJ databases">
        <title>Deep-cultivation of Planctomycetes and their phenomic and genomic characterization uncovers novel biology.</title>
        <authorList>
            <person name="Wiegand S."/>
            <person name="Jogler M."/>
            <person name="Boedeker C."/>
            <person name="Pinto D."/>
            <person name="Vollmers J."/>
            <person name="Rivas-Marin E."/>
            <person name="Kohn T."/>
            <person name="Peeters S.H."/>
            <person name="Heuer A."/>
            <person name="Rast P."/>
            <person name="Oberbeckmann S."/>
            <person name="Bunk B."/>
            <person name="Jeske O."/>
            <person name="Meyerdierks A."/>
            <person name="Storesund J.E."/>
            <person name="Kallscheuer N."/>
            <person name="Luecker S."/>
            <person name="Lage O.M."/>
            <person name="Pohl T."/>
            <person name="Merkel B.J."/>
            <person name="Hornburger P."/>
            <person name="Mueller R.-W."/>
            <person name="Bruemmer F."/>
            <person name="Labrenz M."/>
            <person name="Spormann A.M."/>
            <person name="Op Den Camp H."/>
            <person name="Overmann J."/>
            <person name="Amann R."/>
            <person name="Jetten M.S.M."/>
            <person name="Mascher T."/>
            <person name="Medema M.H."/>
            <person name="Devos D.P."/>
            <person name="Kaster A.-K."/>
            <person name="Ovreas L."/>
            <person name="Rohde M."/>
            <person name="Galperin M.Y."/>
            <person name="Jogler C."/>
        </authorList>
    </citation>
    <scope>NUCLEOTIDE SEQUENCE [LARGE SCALE GENOMIC DNA]</scope>
    <source>
        <strain evidence="2 3">V7</strain>
    </source>
</reference>
<organism evidence="2 3">
    <name type="scientific">Crateriforma conspicua</name>
    <dbReference type="NCBI Taxonomy" id="2527996"/>
    <lineage>
        <taxon>Bacteria</taxon>
        <taxon>Pseudomonadati</taxon>
        <taxon>Planctomycetota</taxon>
        <taxon>Planctomycetia</taxon>
        <taxon>Planctomycetales</taxon>
        <taxon>Planctomycetaceae</taxon>
        <taxon>Crateriforma</taxon>
    </lineage>
</organism>
<evidence type="ECO:0000256" key="1">
    <source>
        <dbReference type="SAM" id="SignalP"/>
    </source>
</evidence>
<keyword evidence="1" id="KW-0732">Signal</keyword>
<dbReference type="Proteomes" id="UP000316476">
    <property type="component" value="Unassembled WGS sequence"/>
</dbReference>
<evidence type="ECO:0000313" key="3">
    <source>
        <dbReference type="Proteomes" id="UP000316476"/>
    </source>
</evidence>
<protein>
    <recommendedName>
        <fullName evidence="4">PEP-CTERM protein-sorting domain-containing protein</fullName>
    </recommendedName>
</protein>
<dbReference type="EMBL" id="SJPZ01000002">
    <property type="protein sequence ID" value="TWU62812.1"/>
    <property type="molecule type" value="Genomic_DNA"/>
</dbReference>